<reference evidence="15" key="1">
    <citation type="submission" date="2015-06" db="EMBL/GenBank/DDBJ databases">
        <authorList>
            <person name="Urmite Genomes"/>
        </authorList>
    </citation>
    <scope>NUCLEOTIDE SEQUENCE [LARGE SCALE GENOMIC DNA]</scope>
    <source>
        <strain evidence="15">CSUR P1867</strain>
    </source>
</reference>
<organism evidence="14 15">
    <name type="scientific">Proteus penneri</name>
    <dbReference type="NCBI Taxonomy" id="102862"/>
    <lineage>
        <taxon>Bacteria</taxon>
        <taxon>Pseudomonadati</taxon>
        <taxon>Pseudomonadota</taxon>
        <taxon>Gammaproteobacteria</taxon>
        <taxon>Enterobacterales</taxon>
        <taxon>Morganellaceae</taxon>
        <taxon>Proteus</taxon>
    </lineage>
</organism>
<dbReference type="RefSeq" id="WP_072063623.1">
    <property type="nucleotide sequence ID" value="NZ_CVRY01000003.1"/>
</dbReference>
<keyword evidence="10 12" id="KW-0472">Membrane</keyword>
<evidence type="ECO:0000256" key="7">
    <source>
        <dbReference type="ARBA" id="ARBA00022833"/>
    </source>
</evidence>
<dbReference type="Proteomes" id="UP000183920">
    <property type="component" value="Unassembled WGS sequence"/>
</dbReference>
<keyword evidence="2" id="KW-1003">Cell membrane</keyword>
<evidence type="ECO:0000256" key="5">
    <source>
        <dbReference type="ARBA" id="ARBA00022723"/>
    </source>
</evidence>
<evidence type="ECO:0000256" key="6">
    <source>
        <dbReference type="ARBA" id="ARBA00022801"/>
    </source>
</evidence>
<dbReference type="AlphaFoldDB" id="A0A0G4Q6Y1"/>
<dbReference type="GO" id="GO:0046872">
    <property type="term" value="F:metal ion binding"/>
    <property type="evidence" value="ECO:0007669"/>
    <property type="project" value="UniProtKB-KW"/>
</dbReference>
<dbReference type="InterPro" id="IPR050083">
    <property type="entry name" value="HtpX_protease"/>
</dbReference>
<dbReference type="EMBL" id="CVRY01000003">
    <property type="protein sequence ID" value="CRL61647.1"/>
    <property type="molecule type" value="Genomic_DNA"/>
</dbReference>
<dbReference type="Gene3D" id="3.30.2010.10">
    <property type="entry name" value="Metalloproteases ('zincins'), catalytic domain"/>
    <property type="match status" value="1"/>
</dbReference>
<dbReference type="CDD" id="cd07340">
    <property type="entry name" value="M48B_Htpx_like"/>
    <property type="match status" value="1"/>
</dbReference>
<dbReference type="GO" id="GO:0004222">
    <property type="term" value="F:metalloendopeptidase activity"/>
    <property type="evidence" value="ECO:0007669"/>
    <property type="project" value="InterPro"/>
</dbReference>
<evidence type="ECO:0000256" key="11">
    <source>
        <dbReference type="RuleBase" id="RU003983"/>
    </source>
</evidence>
<comment type="similarity">
    <text evidence="11">Belongs to the peptidase M48 family.</text>
</comment>
<evidence type="ECO:0000313" key="15">
    <source>
        <dbReference type="Proteomes" id="UP000183920"/>
    </source>
</evidence>
<keyword evidence="9 11" id="KW-0482">Metalloprotease</keyword>
<sequence length="321" mass="35545">MDFRNVLRKNAIRTRFVIATYLLLMLMIGLLVDTAIGANPYLDITDNMLAFLTFQSLPIATLIILAISVLLLIFIHFKGHKIMLTGMNARLISPDETLNAQERQLLNIVEELSLSATLGYIPKLYLLDTPEANAFAAGWSEKNAFIGVTTGLLNRLNRQEVQAVLAHETGHIIHGDSRLTLYVGILANVILTVTNIFGSRLYIASGNRGGKSNDAASKARLILIVLNLVLPIITQVLYFYLSRTREYMADAAAVDLTQDNQAMINALKKISAQHDAENFEDGSTGRAYRKAAFIFNKGDSFFSTHPSIENRIAVLEGKKTF</sequence>
<evidence type="ECO:0000313" key="14">
    <source>
        <dbReference type="EMBL" id="CRL61647.1"/>
    </source>
</evidence>
<gene>
    <name evidence="14" type="ORF">BN1804_01574</name>
</gene>
<accession>A0A0G4Q6Y1</accession>
<feature type="transmembrane region" description="Helical" evidence="12">
    <location>
        <begin position="52"/>
        <end position="77"/>
    </location>
</feature>
<keyword evidence="4 12" id="KW-0812">Transmembrane</keyword>
<dbReference type="Pfam" id="PF01435">
    <property type="entry name" value="Peptidase_M48"/>
    <property type="match status" value="1"/>
</dbReference>
<evidence type="ECO:0000256" key="2">
    <source>
        <dbReference type="ARBA" id="ARBA00022475"/>
    </source>
</evidence>
<dbReference type="GO" id="GO:0005886">
    <property type="term" value="C:plasma membrane"/>
    <property type="evidence" value="ECO:0007669"/>
    <property type="project" value="UniProtKB-SubCell"/>
</dbReference>
<evidence type="ECO:0000256" key="10">
    <source>
        <dbReference type="ARBA" id="ARBA00023136"/>
    </source>
</evidence>
<keyword evidence="7 11" id="KW-0862">Zinc</keyword>
<keyword evidence="6 11" id="KW-0378">Hydrolase</keyword>
<evidence type="ECO:0000256" key="8">
    <source>
        <dbReference type="ARBA" id="ARBA00022989"/>
    </source>
</evidence>
<proteinExistence type="inferred from homology"/>
<dbReference type="GO" id="GO:0006508">
    <property type="term" value="P:proteolysis"/>
    <property type="evidence" value="ECO:0007669"/>
    <property type="project" value="UniProtKB-KW"/>
</dbReference>
<evidence type="ECO:0000256" key="9">
    <source>
        <dbReference type="ARBA" id="ARBA00023049"/>
    </source>
</evidence>
<evidence type="ECO:0000256" key="12">
    <source>
        <dbReference type="SAM" id="Phobius"/>
    </source>
</evidence>
<evidence type="ECO:0000256" key="1">
    <source>
        <dbReference type="ARBA" id="ARBA00004651"/>
    </source>
</evidence>
<feature type="transmembrane region" description="Helical" evidence="12">
    <location>
        <begin position="179"/>
        <end position="201"/>
    </location>
</feature>
<feature type="transmembrane region" description="Helical" evidence="12">
    <location>
        <begin position="12"/>
        <end position="32"/>
    </location>
</feature>
<keyword evidence="8 12" id="KW-1133">Transmembrane helix</keyword>
<dbReference type="InterPro" id="IPR001915">
    <property type="entry name" value="Peptidase_M48"/>
</dbReference>
<protein>
    <recommendedName>
        <fullName evidence="13">Peptidase M48 domain-containing protein</fullName>
    </recommendedName>
</protein>
<evidence type="ECO:0000259" key="13">
    <source>
        <dbReference type="Pfam" id="PF01435"/>
    </source>
</evidence>
<comment type="cofactor">
    <cofactor evidence="11">
        <name>Zn(2+)</name>
        <dbReference type="ChEBI" id="CHEBI:29105"/>
    </cofactor>
    <text evidence="11">Binds 1 zinc ion per subunit.</text>
</comment>
<dbReference type="PANTHER" id="PTHR43221">
    <property type="entry name" value="PROTEASE HTPX"/>
    <property type="match status" value="1"/>
</dbReference>
<comment type="subcellular location">
    <subcellularLocation>
        <location evidence="1">Cell membrane</location>
        <topology evidence="1">Multi-pass membrane protein</topology>
    </subcellularLocation>
</comment>
<dbReference type="NCBIfam" id="NF002775">
    <property type="entry name" value="PRK02870.1"/>
    <property type="match status" value="1"/>
</dbReference>
<keyword evidence="5" id="KW-0479">Metal-binding</keyword>
<evidence type="ECO:0000256" key="4">
    <source>
        <dbReference type="ARBA" id="ARBA00022692"/>
    </source>
</evidence>
<name>A0A0G4Q6Y1_9GAMM</name>
<keyword evidence="3 11" id="KW-0645">Protease</keyword>
<evidence type="ECO:0000256" key="3">
    <source>
        <dbReference type="ARBA" id="ARBA00022670"/>
    </source>
</evidence>
<dbReference type="PANTHER" id="PTHR43221:SF1">
    <property type="entry name" value="PROTEASE HTPX"/>
    <property type="match status" value="1"/>
</dbReference>
<feature type="transmembrane region" description="Helical" evidence="12">
    <location>
        <begin position="221"/>
        <end position="241"/>
    </location>
</feature>
<feature type="domain" description="Peptidase M48" evidence="13">
    <location>
        <begin position="100"/>
        <end position="317"/>
    </location>
</feature>